<dbReference type="InterPro" id="IPR029063">
    <property type="entry name" value="SAM-dependent_MTases_sf"/>
</dbReference>
<dbReference type="Pfam" id="PF04072">
    <property type="entry name" value="LCM"/>
    <property type="match status" value="1"/>
</dbReference>
<dbReference type="HOGENOM" id="CLU_056160_2_0_11"/>
<name>F8JSR0_STREN</name>
<comment type="similarity">
    <text evidence="2 6">Belongs to the UPF0677 family.</text>
</comment>
<dbReference type="GO" id="GO:0008168">
    <property type="term" value="F:methyltransferase activity"/>
    <property type="evidence" value="ECO:0007669"/>
    <property type="project" value="UniProtKB-UniRule"/>
</dbReference>
<dbReference type="eggNOG" id="COG3315">
    <property type="taxonomic scope" value="Bacteria"/>
</dbReference>
<sequence>MPESPVPLSPPEILIRPEALWTAGAHAQEANRPTPLVHDPWAAEFLAAAGFTGGPPGNGPLQQLLPDWMVVRTRFFDDFLLAAAETGRRQVVLLGAGLDARAFRLEWPDGVRVFEVDDASVFALKERVLGGRRPPRAERTVVEADLAADWGPALIAAGFDPARPTAWLCESPLYFREPDQVAAVAAVMAALSAPGSTFSAECVNARAAGSPFVAPFLTSLASRGLGWHWQIGDPVNWWGSLGWATQVADLFALPYAMERFATLLPFLTKAGAAKVVFLVTGVR</sequence>
<dbReference type="EMBL" id="CP003219">
    <property type="protein sequence ID" value="AEW97965.1"/>
    <property type="molecule type" value="Genomic_DNA"/>
</dbReference>
<evidence type="ECO:0000256" key="3">
    <source>
        <dbReference type="ARBA" id="ARBA00022603"/>
    </source>
</evidence>
<keyword evidence="5 6" id="KW-0949">S-adenosyl-L-methionine</keyword>
<dbReference type="KEGG" id="scy:SCATT_55940"/>
<dbReference type="OrthoDB" id="9806164at2"/>
<protein>
    <recommendedName>
        <fullName evidence="6">S-adenosyl-L-methionine-dependent methyltransferase</fullName>
        <ecNumber evidence="6">2.1.1.-</ecNumber>
    </recommendedName>
</protein>
<evidence type="ECO:0000256" key="5">
    <source>
        <dbReference type="ARBA" id="ARBA00022691"/>
    </source>
</evidence>
<keyword evidence="8" id="KW-1185">Reference proteome</keyword>
<dbReference type="EC" id="2.1.1.-" evidence="6"/>
<dbReference type="NCBIfam" id="TIGR00027">
    <property type="entry name" value="mthyl_TIGR00027"/>
    <property type="match status" value="1"/>
</dbReference>
<organism evidence="7 8">
    <name type="scientific">Streptantibioticus cattleyicolor (strain ATCC 35852 / DSM 46488 / JCM 4925 / NBRC 14057 / NRRL 8057)</name>
    <name type="common">Streptomyces cattleya</name>
    <dbReference type="NCBI Taxonomy" id="1003195"/>
    <lineage>
        <taxon>Bacteria</taxon>
        <taxon>Bacillati</taxon>
        <taxon>Actinomycetota</taxon>
        <taxon>Actinomycetes</taxon>
        <taxon>Kitasatosporales</taxon>
        <taxon>Streptomycetaceae</taxon>
        <taxon>Streptantibioticus</taxon>
    </lineage>
</organism>
<dbReference type="PATRIC" id="fig|1003195.11.peg.7009"/>
<evidence type="ECO:0000256" key="4">
    <source>
        <dbReference type="ARBA" id="ARBA00022679"/>
    </source>
</evidence>
<dbReference type="PANTHER" id="PTHR43619:SF2">
    <property type="entry name" value="S-ADENOSYL-L-METHIONINE-DEPENDENT METHYLTRANSFERASES SUPERFAMILY PROTEIN"/>
    <property type="match status" value="1"/>
</dbReference>
<evidence type="ECO:0000256" key="2">
    <source>
        <dbReference type="ARBA" id="ARBA00008138"/>
    </source>
</evidence>
<gene>
    <name evidence="7" type="ordered locus">SCATT_55940</name>
</gene>
<evidence type="ECO:0000256" key="1">
    <source>
        <dbReference type="ARBA" id="ARBA00003907"/>
    </source>
</evidence>
<keyword evidence="3 6" id="KW-0489">Methyltransferase</keyword>
<proteinExistence type="inferred from homology"/>
<accession>F8JSR0</accession>
<keyword evidence="4" id="KW-0808">Transferase</keyword>
<evidence type="ECO:0000313" key="7">
    <source>
        <dbReference type="EMBL" id="AEW97965.1"/>
    </source>
</evidence>
<evidence type="ECO:0000313" key="8">
    <source>
        <dbReference type="Proteomes" id="UP000007842"/>
    </source>
</evidence>
<accession>G8X197</accession>
<dbReference type="RefSeq" id="WP_014146298.1">
    <property type="nucleotide sequence ID" value="NC_016111.1"/>
</dbReference>
<dbReference type="KEGG" id="sct:SCAT_5596"/>
<dbReference type="InterPro" id="IPR007213">
    <property type="entry name" value="Ppm1/Ppm2/Tcmp"/>
</dbReference>
<dbReference type="Gene3D" id="3.40.50.150">
    <property type="entry name" value="Vaccinia Virus protein VP39"/>
    <property type="match status" value="1"/>
</dbReference>
<dbReference type="SUPFAM" id="SSF53335">
    <property type="entry name" value="S-adenosyl-L-methionine-dependent methyltransferases"/>
    <property type="match status" value="1"/>
</dbReference>
<comment type="function">
    <text evidence="1 6">Exhibits S-adenosyl-L-methionine-dependent methyltransferase activity.</text>
</comment>
<dbReference type="PANTHER" id="PTHR43619">
    <property type="entry name" value="S-ADENOSYL-L-METHIONINE-DEPENDENT METHYLTRANSFERASE YKTD-RELATED"/>
    <property type="match status" value="1"/>
</dbReference>
<dbReference type="AlphaFoldDB" id="F8JSR0"/>
<dbReference type="InterPro" id="IPR011610">
    <property type="entry name" value="SAM_mthyl_Trfase_ML2640-like"/>
</dbReference>
<dbReference type="GO" id="GO:0032259">
    <property type="term" value="P:methylation"/>
    <property type="evidence" value="ECO:0007669"/>
    <property type="project" value="UniProtKB-KW"/>
</dbReference>
<evidence type="ECO:0000256" key="6">
    <source>
        <dbReference type="RuleBase" id="RU362030"/>
    </source>
</evidence>
<reference evidence="8" key="1">
    <citation type="submission" date="2011-12" db="EMBL/GenBank/DDBJ databases">
        <title>Complete genome sequence of Streptomyces cattleya strain DSM 46488.</title>
        <authorList>
            <person name="Ou H.-Y."/>
            <person name="Li P."/>
            <person name="Zhao C."/>
            <person name="O'Hagan D."/>
            <person name="Deng Z."/>
        </authorList>
    </citation>
    <scope>NUCLEOTIDE SEQUENCE [LARGE SCALE GENOMIC DNA]</scope>
    <source>
        <strain evidence="8">ATCC 35852 / DSM 46488 / JCM 4925 / NBRC 14057 / NRRL 8057</strain>
    </source>
</reference>
<dbReference type="Proteomes" id="UP000007842">
    <property type="component" value="Chromosome"/>
</dbReference>
<dbReference type="STRING" id="1003195.SCATT_55940"/>